<dbReference type="Proteomes" id="UP000765509">
    <property type="component" value="Unassembled WGS sequence"/>
</dbReference>
<accession>A0A9Q3D5U7</accession>
<feature type="region of interest" description="Disordered" evidence="1">
    <location>
        <begin position="14"/>
        <end position="46"/>
    </location>
</feature>
<name>A0A9Q3D5U7_9BASI</name>
<dbReference type="AlphaFoldDB" id="A0A9Q3D5U7"/>
<feature type="region of interest" description="Disordered" evidence="1">
    <location>
        <begin position="157"/>
        <end position="202"/>
    </location>
</feature>
<evidence type="ECO:0000313" key="3">
    <source>
        <dbReference type="Proteomes" id="UP000765509"/>
    </source>
</evidence>
<sequence length="202" mass="22397">MIYSRIGIIYSIQSNESGPGHSSHKSKGQDCQPRREAQMEDSRTSTSYQRVASTFDTLIESPEADITSITIFRPEPFSTCNNINIKVSVQELVYCGKAAVVGTSAKSLDRHNELISSNEEVHGPEKTEDLLRGWTPISCKGQFQKIKAWLKPKHVFRGTEEEVGPRKGQQPSGTSPSLQKQRFASISAKKGKESPKEKSEGQ</sequence>
<feature type="compositionally biased region" description="Basic and acidic residues" evidence="1">
    <location>
        <begin position="190"/>
        <end position="202"/>
    </location>
</feature>
<dbReference type="EMBL" id="AVOT02014136">
    <property type="protein sequence ID" value="MBW0497354.1"/>
    <property type="molecule type" value="Genomic_DNA"/>
</dbReference>
<keyword evidence="3" id="KW-1185">Reference proteome</keyword>
<gene>
    <name evidence="2" type="ORF">O181_037069</name>
</gene>
<evidence type="ECO:0000313" key="2">
    <source>
        <dbReference type="EMBL" id="MBW0497354.1"/>
    </source>
</evidence>
<reference evidence="2" key="1">
    <citation type="submission" date="2021-03" db="EMBL/GenBank/DDBJ databases">
        <title>Draft genome sequence of rust myrtle Austropuccinia psidii MF-1, a brazilian biotype.</title>
        <authorList>
            <person name="Quecine M.C."/>
            <person name="Pachon D.M.R."/>
            <person name="Bonatelli M.L."/>
            <person name="Correr F.H."/>
            <person name="Franceschini L.M."/>
            <person name="Leite T.F."/>
            <person name="Margarido G.R.A."/>
            <person name="Almeida C.A."/>
            <person name="Ferrarezi J.A."/>
            <person name="Labate C.A."/>
        </authorList>
    </citation>
    <scope>NUCLEOTIDE SEQUENCE</scope>
    <source>
        <strain evidence="2">MF-1</strain>
    </source>
</reference>
<feature type="compositionally biased region" description="Basic and acidic residues" evidence="1">
    <location>
        <begin position="32"/>
        <end position="43"/>
    </location>
</feature>
<proteinExistence type="predicted"/>
<organism evidence="2 3">
    <name type="scientific">Austropuccinia psidii MF-1</name>
    <dbReference type="NCBI Taxonomy" id="1389203"/>
    <lineage>
        <taxon>Eukaryota</taxon>
        <taxon>Fungi</taxon>
        <taxon>Dikarya</taxon>
        <taxon>Basidiomycota</taxon>
        <taxon>Pucciniomycotina</taxon>
        <taxon>Pucciniomycetes</taxon>
        <taxon>Pucciniales</taxon>
        <taxon>Sphaerophragmiaceae</taxon>
        <taxon>Austropuccinia</taxon>
    </lineage>
</organism>
<protein>
    <submittedName>
        <fullName evidence="2">Uncharacterized protein</fullName>
    </submittedName>
</protein>
<evidence type="ECO:0000256" key="1">
    <source>
        <dbReference type="SAM" id="MobiDB-lite"/>
    </source>
</evidence>
<comment type="caution">
    <text evidence="2">The sequence shown here is derived from an EMBL/GenBank/DDBJ whole genome shotgun (WGS) entry which is preliminary data.</text>
</comment>
<feature type="compositionally biased region" description="Polar residues" evidence="1">
    <location>
        <begin position="169"/>
        <end position="184"/>
    </location>
</feature>